<dbReference type="InterPro" id="IPR002575">
    <property type="entry name" value="Aminoglycoside_PTrfase"/>
</dbReference>
<dbReference type="Gene3D" id="3.90.1200.10">
    <property type="match status" value="1"/>
</dbReference>
<evidence type="ECO:0000256" key="2">
    <source>
        <dbReference type="SAM" id="MobiDB-lite"/>
    </source>
</evidence>
<sequence length="406" mass="44582">MALLSRCGRALRRSSIGASRVQPFGNPRRRVTLKSTPAATSTSAPAAPPKTGQHTVEDALRDAALSYFFGDVSSNGAGLKVTPTTGGVNNVVQYVETPDGQRYILRIYNNGNKSDKVRFEHEILRQLSQQQLSFQVPRVLPSRAGRPHELLSSGAECCVFHTIPGSLAKTTSPEEVGRATGELSAAMSRVVLPEDMRPPIPPYFELFKVHHAIGGDPEVFYREVASNPEFDACREAIDFLVSEIRRIQTTIAAYLQQDTLPMQLIHGDLHYDNVMVEGEVVSGLLDFEFCALDWRAMELAVALSKYVGEDDPLPLCQRFVTGFAQHGRLTEAEIAAVPDLINLRIFSNAVYFTGRALAGEDSLESLTSRAASYAKRVRWVNTHREQLAAAIRERMSASVPAELVAA</sequence>
<evidence type="ECO:0000256" key="1">
    <source>
        <dbReference type="ARBA" id="ARBA00038240"/>
    </source>
</evidence>
<gene>
    <name evidence="4" type="ORF">Agub_g3745</name>
</gene>
<accession>A0AAD3DL60</accession>
<dbReference type="Proteomes" id="UP001054857">
    <property type="component" value="Unassembled WGS sequence"/>
</dbReference>
<protein>
    <recommendedName>
        <fullName evidence="3">Aminoglycoside phosphotransferase domain-containing protein</fullName>
    </recommendedName>
</protein>
<dbReference type="PANTHER" id="PTHR21064:SF6">
    <property type="entry name" value="AMINOGLYCOSIDE PHOSPHOTRANSFERASE DOMAIN-CONTAINING PROTEIN"/>
    <property type="match status" value="1"/>
</dbReference>
<dbReference type="Pfam" id="PF01636">
    <property type="entry name" value="APH"/>
    <property type="match status" value="1"/>
</dbReference>
<evidence type="ECO:0000259" key="3">
    <source>
        <dbReference type="Pfam" id="PF01636"/>
    </source>
</evidence>
<evidence type="ECO:0000313" key="4">
    <source>
        <dbReference type="EMBL" id="GFR42782.1"/>
    </source>
</evidence>
<dbReference type="EMBL" id="BMAR01000004">
    <property type="protein sequence ID" value="GFR42782.1"/>
    <property type="molecule type" value="Genomic_DNA"/>
</dbReference>
<proteinExistence type="inferred from homology"/>
<organism evidence="4 5">
    <name type="scientific">Astrephomene gubernaculifera</name>
    <dbReference type="NCBI Taxonomy" id="47775"/>
    <lineage>
        <taxon>Eukaryota</taxon>
        <taxon>Viridiplantae</taxon>
        <taxon>Chlorophyta</taxon>
        <taxon>core chlorophytes</taxon>
        <taxon>Chlorophyceae</taxon>
        <taxon>CS clade</taxon>
        <taxon>Chlamydomonadales</taxon>
        <taxon>Astrephomenaceae</taxon>
        <taxon>Astrephomene</taxon>
    </lineage>
</organism>
<dbReference type="GO" id="GO:0019202">
    <property type="term" value="F:amino acid kinase activity"/>
    <property type="evidence" value="ECO:0007669"/>
    <property type="project" value="TreeGrafter"/>
</dbReference>
<dbReference type="AlphaFoldDB" id="A0AAD3DL60"/>
<name>A0AAD3DL60_9CHLO</name>
<dbReference type="Gene3D" id="3.30.200.20">
    <property type="entry name" value="Phosphorylase Kinase, domain 1"/>
    <property type="match status" value="1"/>
</dbReference>
<reference evidence="4 5" key="1">
    <citation type="journal article" date="2021" name="Sci. Rep.">
        <title>Genome sequencing of the multicellular alga Astrephomene provides insights into convergent evolution of germ-soma differentiation.</title>
        <authorList>
            <person name="Yamashita S."/>
            <person name="Yamamoto K."/>
            <person name="Matsuzaki R."/>
            <person name="Suzuki S."/>
            <person name="Yamaguchi H."/>
            <person name="Hirooka S."/>
            <person name="Minakuchi Y."/>
            <person name="Miyagishima S."/>
            <person name="Kawachi M."/>
            <person name="Toyoda A."/>
            <person name="Nozaki H."/>
        </authorList>
    </citation>
    <scope>NUCLEOTIDE SEQUENCE [LARGE SCALE GENOMIC DNA]</scope>
    <source>
        <strain evidence="4 5">NIES-4017</strain>
    </source>
</reference>
<comment type="caution">
    <text evidence="4">The sequence shown here is derived from an EMBL/GenBank/DDBJ whole genome shotgun (WGS) entry which is preliminary data.</text>
</comment>
<evidence type="ECO:0000313" key="5">
    <source>
        <dbReference type="Proteomes" id="UP001054857"/>
    </source>
</evidence>
<dbReference type="SUPFAM" id="SSF56112">
    <property type="entry name" value="Protein kinase-like (PK-like)"/>
    <property type="match status" value="1"/>
</dbReference>
<feature type="domain" description="Aminoglycoside phosphotransferase" evidence="3">
    <location>
        <begin position="81"/>
        <end position="314"/>
    </location>
</feature>
<dbReference type="PANTHER" id="PTHR21064">
    <property type="entry name" value="AMINOGLYCOSIDE PHOSPHOTRANSFERASE DOMAIN-CONTAINING PROTEIN-RELATED"/>
    <property type="match status" value="1"/>
</dbReference>
<dbReference type="InterPro" id="IPR011009">
    <property type="entry name" value="Kinase-like_dom_sf"/>
</dbReference>
<keyword evidence="5" id="KW-1185">Reference proteome</keyword>
<dbReference type="InterPro" id="IPR050249">
    <property type="entry name" value="Pseudomonas-type_ThrB"/>
</dbReference>
<feature type="region of interest" description="Disordered" evidence="2">
    <location>
        <begin position="18"/>
        <end position="55"/>
    </location>
</feature>
<comment type="similarity">
    <text evidence="1">Belongs to the pseudomonas-type ThrB family.</text>
</comment>
<feature type="compositionally biased region" description="Low complexity" evidence="2">
    <location>
        <begin position="35"/>
        <end position="45"/>
    </location>
</feature>